<proteinExistence type="predicted"/>
<name>A0ACC0ZCA0_9ROSI</name>
<evidence type="ECO:0000313" key="2">
    <source>
        <dbReference type="Proteomes" id="UP001163603"/>
    </source>
</evidence>
<accession>A0ACC0ZCA0</accession>
<comment type="caution">
    <text evidence="1">The sequence shown here is derived from an EMBL/GenBank/DDBJ whole genome shotgun (WGS) entry which is preliminary data.</text>
</comment>
<keyword evidence="2" id="KW-1185">Reference proteome</keyword>
<dbReference type="Proteomes" id="UP001163603">
    <property type="component" value="Chromosome 2"/>
</dbReference>
<protein>
    <submittedName>
        <fullName evidence="1">Uncharacterized protein</fullName>
    </submittedName>
</protein>
<evidence type="ECO:0000313" key="1">
    <source>
        <dbReference type="EMBL" id="KAJ0049185.1"/>
    </source>
</evidence>
<organism evidence="1 2">
    <name type="scientific">Pistacia integerrima</name>
    <dbReference type="NCBI Taxonomy" id="434235"/>
    <lineage>
        <taxon>Eukaryota</taxon>
        <taxon>Viridiplantae</taxon>
        <taxon>Streptophyta</taxon>
        <taxon>Embryophyta</taxon>
        <taxon>Tracheophyta</taxon>
        <taxon>Spermatophyta</taxon>
        <taxon>Magnoliopsida</taxon>
        <taxon>eudicotyledons</taxon>
        <taxon>Gunneridae</taxon>
        <taxon>Pentapetalae</taxon>
        <taxon>rosids</taxon>
        <taxon>malvids</taxon>
        <taxon>Sapindales</taxon>
        <taxon>Anacardiaceae</taxon>
        <taxon>Pistacia</taxon>
    </lineage>
</organism>
<gene>
    <name evidence="1" type="ORF">Pint_16812</name>
</gene>
<dbReference type="EMBL" id="CM047737">
    <property type="protein sequence ID" value="KAJ0049185.1"/>
    <property type="molecule type" value="Genomic_DNA"/>
</dbReference>
<reference evidence="2" key="1">
    <citation type="journal article" date="2023" name="G3 (Bethesda)">
        <title>Genome assembly and association tests identify interacting loci associated with vigor, precocity, and sex in interspecific pistachio rootstocks.</title>
        <authorList>
            <person name="Palmer W."/>
            <person name="Jacygrad E."/>
            <person name="Sagayaradj S."/>
            <person name="Cavanaugh K."/>
            <person name="Han R."/>
            <person name="Bertier L."/>
            <person name="Beede B."/>
            <person name="Kafkas S."/>
            <person name="Golino D."/>
            <person name="Preece J."/>
            <person name="Michelmore R."/>
        </authorList>
    </citation>
    <scope>NUCLEOTIDE SEQUENCE [LARGE SCALE GENOMIC DNA]</scope>
</reference>
<sequence>MGRLSHDPFIQHFSHHHQLQLTQTLTPTTPFCSGCNGQSSGWMYSCRPCNFSLHLSCSQMPQLINHPSHPLHPLSLLPKPLYSGGVFNCDACGHQGHGFSYHCNNCDFDLHIFGANHWLYHCGNCEFDAHLDCASNTHQIQHSISFPGGNYHNGVMNQQQFVHSQSMGGMQMQSNNYQQFQQPQQQQQPCLSGNSLMNAAVQGFVEGAAQQVGQNLVQNMMNGGGILDPGNNGGMVFDFGDSSMVGDSSGEAYS</sequence>